<sequence length="201" mass="22590">MEPLSFDGSSNNPYNEKLKRKKQSNKNKVVGLDNFEQNEIDQIKNNENNAFIIEYKKETNKESFEENSFQIQDSNILMPLPPERVKSQDLLEKVTSDKHVYNNNIIPSIPLPIKVNEIAKIVKKEKSRNSSNEQTKTNLSKCSKTTLILSLIIGILAVLVIVLLVLTIIFGVRNTNLNNTSTSSTPAFTSTTSLIKTAPKP</sequence>
<feature type="transmembrane region" description="Helical" evidence="2">
    <location>
        <begin position="147"/>
        <end position="172"/>
    </location>
</feature>
<evidence type="ECO:0000313" key="4">
    <source>
        <dbReference type="Proteomes" id="UP000663879"/>
    </source>
</evidence>
<keyword evidence="2" id="KW-0472">Membrane</keyword>
<dbReference type="EMBL" id="CAJNOC010009146">
    <property type="protein sequence ID" value="CAF1125409.1"/>
    <property type="molecule type" value="Genomic_DNA"/>
</dbReference>
<name>A0A814R0Y4_9BILA</name>
<proteinExistence type="predicted"/>
<feature type="region of interest" description="Disordered" evidence="1">
    <location>
        <begin position="1"/>
        <end position="26"/>
    </location>
</feature>
<reference evidence="3" key="1">
    <citation type="submission" date="2021-02" db="EMBL/GenBank/DDBJ databases">
        <authorList>
            <person name="Nowell W R."/>
        </authorList>
    </citation>
    <scope>NUCLEOTIDE SEQUENCE</scope>
    <source>
        <strain evidence="3">Ploen Becks lab</strain>
    </source>
</reference>
<comment type="caution">
    <text evidence="3">The sequence shown here is derived from an EMBL/GenBank/DDBJ whole genome shotgun (WGS) entry which is preliminary data.</text>
</comment>
<evidence type="ECO:0000256" key="2">
    <source>
        <dbReference type="SAM" id="Phobius"/>
    </source>
</evidence>
<keyword evidence="2" id="KW-0812">Transmembrane</keyword>
<dbReference type="AlphaFoldDB" id="A0A814R0Y4"/>
<organism evidence="3 4">
    <name type="scientific">Brachionus calyciflorus</name>
    <dbReference type="NCBI Taxonomy" id="104777"/>
    <lineage>
        <taxon>Eukaryota</taxon>
        <taxon>Metazoa</taxon>
        <taxon>Spiralia</taxon>
        <taxon>Gnathifera</taxon>
        <taxon>Rotifera</taxon>
        <taxon>Eurotatoria</taxon>
        <taxon>Monogononta</taxon>
        <taxon>Pseudotrocha</taxon>
        <taxon>Ploima</taxon>
        <taxon>Brachionidae</taxon>
        <taxon>Brachionus</taxon>
    </lineage>
</organism>
<keyword evidence="4" id="KW-1185">Reference proteome</keyword>
<protein>
    <submittedName>
        <fullName evidence="3">Uncharacterized protein</fullName>
    </submittedName>
</protein>
<feature type="compositionally biased region" description="Low complexity" evidence="1">
    <location>
        <begin position="181"/>
        <end position="193"/>
    </location>
</feature>
<keyword evidence="2" id="KW-1133">Transmembrane helix</keyword>
<evidence type="ECO:0000313" key="3">
    <source>
        <dbReference type="EMBL" id="CAF1125409.1"/>
    </source>
</evidence>
<feature type="non-terminal residue" evidence="3">
    <location>
        <position position="1"/>
    </location>
</feature>
<accession>A0A814R0Y4</accession>
<gene>
    <name evidence="3" type="ORF">OXX778_LOCUS22233</name>
</gene>
<evidence type="ECO:0000256" key="1">
    <source>
        <dbReference type="SAM" id="MobiDB-lite"/>
    </source>
</evidence>
<dbReference type="Proteomes" id="UP000663879">
    <property type="component" value="Unassembled WGS sequence"/>
</dbReference>
<feature type="region of interest" description="Disordered" evidence="1">
    <location>
        <begin position="181"/>
        <end position="201"/>
    </location>
</feature>